<dbReference type="Proteomes" id="UP000070339">
    <property type="component" value="Unassembled WGS sequence"/>
</dbReference>
<keyword evidence="2" id="KW-1185">Reference proteome</keyword>
<sequence>MDGGFQDPLPEYLSAFSGLENSREVFQKMGDRVIMRFEDPEGRRDCSGRPIEHDFVIDGPELEAKSTLEEARDFVWPLVAGQYEKCWAADSV</sequence>
<name>A0ABR5V8D1_9CORY</name>
<gene>
    <name evidence="1" type="ORF">WM41_1708</name>
</gene>
<organism evidence="1 2">
    <name type="scientific">Corynebacterium simulans</name>
    <dbReference type="NCBI Taxonomy" id="146827"/>
    <lineage>
        <taxon>Bacteria</taxon>
        <taxon>Bacillati</taxon>
        <taxon>Actinomycetota</taxon>
        <taxon>Actinomycetes</taxon>
        <taxon>Mycobacteriales</taxon>
        <taxon>Corynebacteriaceae</taxon>
        <taxon>Corynebacterium</taxon>
    </lineage>
</organism>
<protein>
    <submittedName>
        <fullName evidence="1">Uncharacterized protein</fullName>
    </submittedName>
</protein>
<comment type="caution">
    <text evidence="1">The sequence shown here is derived from an EMBL/GenBank/DDBJ whole genome shotgun (WGS) entry which is preliminary data.</text>
</comment>
<dbReference type="EMBL" id="LTEB01000030">
    <property type="protein sequence ID" value="KXU17672.1"/>
    <property type="molecule type" value="Genomic_DNA"/>
</dbReference>
<proteinExistence type="predicted"/>
<evidence type="ECO:0000313" key="1">
    <source>
        <dbReference type="EMBL" id="KXU17672.1"/>
    </source>
</evidence>
<evidence type="ECO:0000313" key="2">
    <source>
        <dbReference type="Proteomes" id="UP000070339"/>
    </source>
</evidence>
<reference evidence="1 2" key="1">
    <citation type="journal article" date="2016" name="Int. J. Syst. Evol. Microbiol.">
        <title>Resolving the Complexity of Human Skin Metagenomes Using Single-Molecule Sequencing.</title>
        <authorList>
            <consortium name="NISC Comparative Sequencing Program"/>
            <person name="Tsai Y.C."/>
            <person name="Conlan S."/>
            <person name="Deming C."/>
            <person name="Segre J.A."/>
            <person name="Kong H.H."/>
            <person name="Korlach J."/>
            <person name="Oh J."/>
        </authorList>
    </citation>
    <scope>NUCLEOTIDE SEQUENCE [LARGE SCALE GENOMIC DNA]</scope>
    <source>
        <strain evidence="1 2">1B08</strain>
    </source>
</reference>
<dbReference type="RefSeq" id="WP_235591067.1">
    <property type="nucleotide sequence ID" value="NZ_CP014635.1"/>
</dbReference>
<accession>A0ABR5V8D1</accession>